<reference evidence="8" key="2">
    <citation type="submission" date="2020-12" db="EMBL/GenBank/DDBJ databases">
        <title>New Spironucleus salmonicida genome in near-complete chromosomes.</title>
        <authorList>
            <person name="Xu F."/>
            <person name="Kurt Z."/>
            <person name="Jimenez-Gonzalez A."/>
            <person name="Astvaldsson A."/>
            <person name="Andersson J.O."/>
            <person name="Svard S.G."/>
        </authorList>
    </citation>
    <scope>NUCLEOTIDE SEQUENCE</scope>
    <source>
        <strain evidence="8">ATCC 50377</strain>
    </source>
</reference>
<keyword evidence="4 6" id="KW-1133">Transmembrane helix</keyword>
<protein>
    <submittedName>
        <fullName evidence="7">Phosphate-starvation-inducible E family protein</fullName>
    </submittedName>
</protein>
<evidence type="ECO:0000256" key="4">
    <source>
        <dbReference type="ARBA" id="ARBA00022989"/>
    </source>
</evidence>
<feature type="transmembrane region" description="Helical" evidence="6">
    <location>
        <begin position="150"/>
        <end position="168"/>
    </location>
</feature>
<evidence type="ECO:0000313" key="7">
    <source>
        <dbReference type="EMBL" id="EST46383.1"/>
    </source>
</evidence>
<feature type="transmembrane region" description="Helical" evidence="6">
    <location>
        <begin position="180"/>
        <end position="202"/>
    </location>
</feature>
<dbReference type="Pfam" id="PF06146">
    <property type="entry name" value="PsiE"/>
    <property type="match status" value="1"/>
</dbReference>
<evidence type="ECO:0000256" key="6">
    <source>
        <dbReference type="SAM" id="Phobius"/>
    </source>
</evidence>
<dbReference type="AlphaFoldDB" id="V6LQ58"/>
<accession>V6LQ58</accession>
<feature type="transmembrane region" description="Helical" evidence="6">
    <location>
        <begin position="80"/>
        <end position="104"/>
    </location>
</feature>
<evidence type="ECO:0000256" key="2">
    <source>
        <dbReference type="ARBA" id="ARBA00022475"/>
    </source>
</evidence>
<feature type="transmembrane region" description="Helical" evidence="6">
    <location>
        <begin position="124"/>
        <end position="143"/>
    </location>
</feature>
<keyword evidence="2" id="KW-1003">Cell membrane</keyword>
<proteinExistence type="predicted"/>
<name>V6LQ58_9EUKA</name>
<dbReference type="EMBL" id="AUWU02000008">
    <property type="protein sequence ID" value="KAH0570198.1"/>
    <property type="molecule type" value="Genomic_DNA"/>
</dbReference>
<evidence type="ECO:0000256" key="3">
    <source>
        <dbReference type="ARBA" id="ARBA00022692"/>
    </source>
</evidence>
<dbReference type="VEuPathDB" id="GiardiaDB:SS50377_28173"/>
<organism evidence="7">
    <name type="scientific">Spironucleus salmonicida</name>
    <dbReference type="NCBI Taxonomy" id="348837"/>
    <lineage>
        <taxon>Eukaryota</taxon>
        <taxon>Metamonada</taxon>
        <taxon>Diplomonadida</taxon>
        <taxon>Hexamitidae</taxon>
        <taxon>Hexamitinae</taxon>
        <taxon>Spironucleus</taxon>
    </lineage>
</organism>
<evidence type="ECO:0000256" key="5">
    <source>
        <dbReference type="ARBA" id="ARBA00023136"/>
    </source>
</evidence>
<evidence type="ECO:0000313" key="8">
    <source>
        <dbReference type="EMBL" id="KAH0570198.1"/>
    </source>
</evidence>
<dbReference type="InterPro" id="IPR020948">
    <property type="entry name" value="P_starv_induced_PsiE-like"/>
</dbReference>
<sequence>MKIAIPNESFSGYDLQTPANGIYRQFPQTTVTHQIQPKLPPKINTKPRSNNPFSRQNRQLITIDDVAHFAIKQGAQFTDFMTAAMALVFAVFSICSLINLLYTLFKAFSDPDHFVLGFSSQQKVLSSFFYVLIATELLHSSMLHFDQNQHYASGMVFVAVTAVARKIIILDYKHASFKKIAAMSAIVSSLGVICFVLHKVVLKKKVKKH</sequence>
<comment type="subcellular location">
    <subcellularLocation>
        <location evidence="1">Cell membrane</location>
        <topology evidence="1">Multi-pass membrane protein</topology>
    </subcellularLocation>
</comment>
<keyword evidence="9" id="KW-1185">Reference proteome</keyword>
<evidence type="ECO:0000256" key="1">
    <source>
        <dbReference type="ARBA" id="ARBA00004651"/>
    </source>
</evidence>
<reference evidence="7 8" key="1">
    <citation type="journal article" date="2014" name="PLoS Genet.">
        <title>The Genome of Spironucleus salmonicida Highlights a Fish Pathogen Adapted to Fluctuating Environments.</title>
        <authorList>
            <person name="Xu F."/>
            <person name="Jerlstrom-Hultqvist J."/>
            <person name="Einarsson E."/>
            <person name="Astvaldsson A."/>
            <person name="Svard S.G."/>
            <person name="Andersson J.O."/>
        </authorList>
    </citation>
    <scope>NUCLEOTIDE SEQUENCE</scope>
    <source>
        <strain evidence="8">ATCC 50377</strain>
    </source>
</reference>
<evidence type="ECO:0000313" key="9">
    <source>
        <dbReference type="Proteomes" id="UP000018208"/>
    </source>
</evidence>
<gene>
    <name evidence="7" type="ORF">SS50377_13626</name>
    <name evidence="8" type="ORF">SS50377_28173</name>
</gene>
<dbReference type="Proteomes" id="UP000018208">
    <property type="component" value="Unassembled WGS sequence"/>
</dbReference>
<keyword evidence="3 6" id="KW-0812">Transmembrane</keyword>
<dbReference type="OrthoDB" id="10252994at2759"/>
<dbReference type="EMBL" id="KI546076">
    <property type="protein sequence ID" value="EST46383.1"/>
    <property type="molecule type" value="Genomic_DNA"/>
</dbReference>
<keyword evidence="5 6" id="KW-0472">Membrane</keyword>
<dbReference type="GO" id="GO:0005886">
    <property type="term" value="C:plasma membrane"/>
    <property type="evidence" value="ECO:0007669"/>
    <property type="project" value="UniProtKB-SubCell"/>
</dbReference>